<dbReference type="Proteomes" id="UP000281738">
    <property type="component" value="Unassembled WGS sequence"/>
</dbReference>
<organism evidence="3 4">
    <name type="scientific">Nocardioides aurantiacus</name>
    <dbReference type="NCBI Taxonomy" id="86796"/>
    <lineage>
        <taxon>Bacteria</taxon>
        <taxon>Bacillati</taxon>
        <taxon>Actinomycetota</taxon>
        <taxon>Actinomycetes</taxon>
        <taxon>Propionibacteriales</taxon>
        <taxon>Nocardioidaceae</taxon>
        <taxon>Nocardioides</taxon>
    </lineage>
</organism>
<accession>A0A3N2CQ68</accession>
<dbReference type="Pfam" id="PF07331">
    <property type="entry name" value="TctB"/>
    <property type="match status" value="1"/>
</dbReference>
<feature type="transmembrane region" description="Helical" evidence="1">
    <location>
        <begin position="62"/>
        <end position="81"/>
    </location>
</feature>
<keyword evidence="1" id="KW-1133">Transmembrane helix</keyword>
<name>A0A3N2CQ68_9ACTN</name>
<evidence type="ECO:0000259" key="2">
    <source>
        <dbReference type="Pfam" id="PF07331"/>
    </source>
</evidence>
<feature type="transmembrane region" description="Helical" evidence="1">
    <location>
        <begin position="24"/>
        <end position="42"/>
    </location>
</feature>
<reference evidence="3 4" key="1">
    <citation type="submission" date="2018-11" db="EMBL/GenBank/DDBJ databases">
        <title>Sequencing the genomes of 1000 actinobacteria strains.</title>
        <authorList>
            <person name="Klenk H.-P."/>
        </authorList>
    </citation>
    <scope>NUCLEOTIDE SEQUENCE [LARGE SCALE GENOMIC DNA]</scope>
    <source>
        <strain evidence="3 4">DSM 12652</strain>
    </source>
</reference>
<keyword evidence="4" id="KW-1185">Reference proteome</keyword>
<dbReference type="InterPro" id="IPR009936">
    <property type="entry name" value="DUF1468"/>
</dbReference>
<gene>
    <name evidence="3" type="ORF">EDD33_0504</name>
</gene>
<evidence type="ECO:0000313" key="4">
    <source>
        <dbReference type="Proteomes" id="UP000281738"/>
    </source>
</evidence>
<proteinExistence type="predicted"/>
<dbReference type="EMBL" id="RKHO01000001">
    <property type="protein sequence ID" value="ROR89675.1"/>
    <property type="molecule type" value="Genomic_DNA"/>
</dbReference>
<comment type="caution">
    <text evidence="3">The sequence shown here is derived from an EMBL/GenBank/DDBJ whole genome shotgun (WGS) entry which is preliminary data.</text>
</comment>
<sequence>MSQQHAAPAAPPAPEPTRHRVVDTAQYAMAAFLAVAGGYVVYNGTQLRGGLSADFLPPSTFAYVVGGVLLVLAVLLAVATARGDVAEAEEGEDVDLSGGTDVRTLGLLVAVLCVNVFLIEVLGWAITGAILFTGAAWVLGSRHWVRDIALGVALSVGTFYAFYVGLGVPLPAGILNGVL</sequence>
<evidence type="ECO:0000313" key="3">
    <source>
        <dbReference type="EMBL" id="ROR89675.1"/>
    </source>
</evidence>
<feature type="domain" description="DUF1468" evidence="2">
    <location>
        <begin position="29"/>
        <end position="171"/>
    </location>
</feature>
<keyword evidence="1" id="KW-0812">Transmembrane</keyword>
<protein>
    <submittedName>
        <fullName evidence="3">Putative tricarboxylic transport membrane protein</fullName>
    </submittedName>
</protein>
<dbReference type="RefSeq" id="WP_123388967.1">
    <property type="nucleotide sequence ID" value="NZ_RKHO01000001.1"/>
</dbReference>
<dbReference type="OrthoDB" id="5119225at2"/>
<feature type="transmembrane region" description="Helical" evidence="1">
    <location>
        <begin position="105"/>
        <end position="132"/>
    </location>
</feature>
<keyword evidence="1" id="KW-0472">Membrane</keyword>
<dbReference type="AlphaFoldDB" id="A0A3N2CQ68"/>
<evidence type="ECO:0000256" key="1">
    <source>
        <dbReference type="SAM" id="Phobius"/>
    </source>
</evidence>
<feature type="transmembrane region" description="Helical" evidence="1">
    <location>
        <begin position="144"/>
        <end position="163"/>
    </location>
</feature>